<reference evidence="4 5" key="1">
    <citation type="journal article" date="2019" name="PLoS Negl. Trop. Dis.">
        <title>Revisiting the worldwide diversity of Leptospira species in the environment.</title>
        <authorList>
            <person name="Vincent A.T."/>
            <person name="Schiettekatte O."/>
            <person name="Bourhy P."/>
            <person name="Veyrier F.J."/>
            <person name="Picardeau M."/>
        </authorList>
    </citation>
    <scope>NUCLEOTIDE SEQUENCE [LARGE SCALE GENOMIC DNA]</scope>
    <source>
        <strain evidence="4 5">201702445</strain>
    </source>
</reference>
<gene>
    <name evidence="4" type="ORF">EHQ83_01400</name>
</gene>
<dbReference type="Pfam" id="PF14312">
    <property type="entry name" value="FG-GAP_2"/>
    <property type="match status" value="6"/>
</dbReference>
<evidence type="ECO:0000256" key="1">
    <source>
        <dbReference type="ARBA" id="ARBA00022729"/>
    </source>
</evidence>
<comment type="caution">
    <text evidence="4">The sequence shown here is derived from an EMBL/GenBank/DDBJ whole genome shotgun (WGS) entry which is preliminary data.</text>
</comment>
<dbReference type="Gene3D" id="2.60.40.10">
    <property type="entry name" value="Immunoglobulins"/>
    <property type="match status" value="1"/>
</dbReference>
<dbReference type="SUPFAM" id="SSF69318">
    <property type="entry name" value="Integrin alpha N-terminal domain"/>
    <property type="match status" value="1"/>
</dbReference>
<dbReference type="InterPro" id="IPR028994">
    <property type="entry name" value="Integrin_alpha_N"/>
</dbReference>
<evidence type="ECO:0000313" key="4">
    <source>
        <dbReference type="EMBL" id="TGL89414.1"/>
    </source>
</evidence>
<dbReference type="Pfam" id="PF05345">
    <property type="entry name" value="He_PIG"/>
    <property type="match status" value="1"/>
</dbReference>
<protein>
    <recommendedName>
        <fullName evidence="6">Integrin</fullName>
    </recommendedName>
</protein>
<evidence type="ECO:0008006" key="6">
    <source>
        <dbReference type="Google" id="ProtNLM"/>
    </source>
</evidence>
<proteinExistence type="predicted"/>
<name>A0A6N4QX56_9LEPT</name>
<dbReference type="InterPro" id="IPR015919">
    <property type="entry name" value="Cadherin-like_sf"/>
</dbReference>
<evidence type="ECO:0000256" key="3">
    <source>
        <dbReference type="ARBA" id="ARBA00023180"/>
    </source>
</evidence>
<dbReference type="RefSeq" id="WP_135574854.1">
    <property type="nucleotide sequence ID" value="NZ_RQGK01000020.1"/>
</dbReference>
<keyword evidence="1" id="KW-0732">Signal</keyword>
<dbReference type="EMBL" id="RQGM01000007">
    <property type="protein sequence ID" value="TGL89414.1"/>
    <property type="molecule type" value="Genomic_DNA"/>
</dbReference>
<organism evidence="4 5">
    <name type="scientific">Leptospira yasudae</name>
    <dbReference type="NCBI Taxonomy" id="2202201"/>
    <lineage>
        <taxon>Bacteria</taxon>
        <taxon>Pseudomonadati</taxon>
        <taxon>Spirochaetota</taxon>
        <taxon>Spirochaetia</taxon>
        <taxon>Leptospirales</taxon>
        <taxon>Leptospiraceae</taxon>
        <taxon>Leptospira</taxon>
    </lineage>
</organism>
<dbReference type="GO" id="GO:0005509">
    <property type="term" value="F:calcium ion binding"/>
    <property type="evidence" value="ECO:0007669"/>
    <property type="project" value="InterPro"/>
</dbReference>
<dbReference type="InterPro" id="IPR013517">
    <property type="entry name" value="FG-GAP"/>
</dbReference>
<dbReference type="PANTHER" id="PTHR36220:SF1">
    <property type="entry name" value="GAMMA TUBULIN COMPLEX COMPONENT C-TERMINAL DOMAIN-CONTAINING PROTEIN"/>
    <property type="match status" value="1"/>
</dbReference>
<dbReference type="InterPro" id="IPR013519">
    <property type="entry name" value="Int_alpha_beta-p"/>
</dbReference>
<dbReference type="InterPro" id="IPR013783">
    <property type="entry name" value="Ig-like_fold"/>
</dbReference>
<dbReference type="SMART" id="SM00191">
    <property type="entry name" value="Int_alpha"/>
    <property type="match status" value="4"/>
</dbReference>
<evidence type="ECO:0000313" key="5">
    <source>
        <dbReference type="Proteomes" id="UP000297613"/>
    </source>
</evidence>
<dbReference type="AlphaFoldDB" id="A0A6N4QX56"/>
<dbReference type="Gene3D" id="2.130.10.130">
    <property type="entry name" value="Integrin alpha, N-terminal"/>
    <property type="match status" value="2"/>
</dbReference>
<dbReference type="PROSITE" id="PS51257">
    <property type="entry name" value="PROKAR_LIPOPROTEIN"/>
    <property type="match status" value="1"/>
</dbReference>
<evidence type="ECO:0000256" key="2">
    <source>
        <dbReference type="ARBA" id="ARBA00022737"/>
    </source>
</evidence>
<dbReference type="GO" id="GO:0016020">
    <property type="term" value="C:membrane"/>
    <property type="evidence" value="ECO:0007669"/>
    <property type="project" value="InterPro"/>
</dbReference>
<sequence length="587" mass="61286">MKKQLIVEFYSPLILLLTFVTGCLTGDRGSSYILPLLNTNLSIGMPNPSNGTGPAFQYSSSSFRFVKNEAITSFTPTTSDLIDHYSISPALPNGMSFNPLNGEIAGTPSSAVAPTSYQITAYNSQGNSSSISLALEVQALNWENQYFLKGSNLLPAHALGVSVGISNDTIVSGAYGDTSFSGAAYVFRKVGTTWSQEAHLAAPLRTSSDVFGISVAISGDTIVIGAPLEDSNQNFVSTTASSNESLSSSGAAYVFRRSGTTWNFEAFLKPSNADANDSFGRFVAIDGDTIVVGSPREASLDPTIQSGSNASSDNSGTNVGAAYVFRRVGTTWSQEAYLKAQNPAANDRFGSEIGISGDTIIVGISQDDVGFTNSGAAQIFKRVGTTWTREAFLKASNASASDQFGVSVGISNNTVIVGALGQSASEGAAYVFERTGSVWSEIAILKAPNAEASDQFGKAVAIYGDTVAIAAPRESNSGRTILNKGALPDPLDNGSLNSGAVYVFQKDTNWVYRSFIKTSNADPNDQVSNATGGPSVPIGEYGSLAIYGDIIALGAGEERGAQTVSSPLAPIGDNTKTKAGAVYVFNR</sequence>
<dbReference type="Proteomes" id="UP000297613">
    <property type="component" value="Unassembled WGS sequence"/>
</dbReference>
<keyword evidence="3" id="KW-0325">Glycoprotein</keyword>
<keyword evidence="2" id="KW-0677">Repeat</keyword>
<accession>A0A6N4QX56</accession>
<dbReference type="SUPFAM" id="SSF49313">
    <property type="entry name" value="Cadherin-like"/>
    <property type="match status" value="1"/>
</dbReference>
<dbReference type="PANTHER" id="PTHR36220">
    <property type="entry name" value="UNNAMED PRODUCT"/>
    <property type="match status" value="1"/>
</dbReference>